<accession>A0A8B9ZD65</accession>
<dbReference type="PRINTS" id="PR00421">
    <property type="entry name" value="THIOREDOXIN"/>
</dbReference>
<evidence type="ECO:0000313" key="4">
    <source>
        <dbReference type="Ensembl" id="ENSAPLP00020010872.1"/>
    </source>
</evidence>
<dbReference type="Pfam" id="PF00085">
    <property type="entry name" value="Thioredoxin"/>
    <property type="match status" value="1"/>
</dbReference>
<dbReference type="PROSITE" id="PS51352">
    <property type="entry name" value="THIOREDOXIN_2"/>
    <property type="match status" value="1"/>
</dbReference>
<gene>
    <name evidence="4" type="primary">TXN</name>
</gene>
<dbReference type="PANTHER" id="PTHR46115">
    <property type="entry name" value="THIOREDOXIN-LIKE PROTEIN 1"/>
    <property type="match status" value="1"/>
</dbReference>
<reference evidence="4" key="2">
    <citation type="submission" date="2025-08" db="UniProtKB">
        <authorList>
            <consortium name="Ensembl"/>
        </authorList>
    </citation>
    <scope>IDENTIFICATION</scope>
</reference>
<sequence>MVKSVGSLSEFETELKSAGDKLVVVDFSATWCGPCKMIKPFFHSLCEKFGDVVFIEIDVDDAQDVATHCEVKCMPTFQFYKNGKMVGWSSFSWKGQASFENLTERIGSIRSRGVLSLYNVSGAQLALGQSGEQLVYLSVAANGSVGHQLTDEASPIEQGGELSVTGCTGGSSGDTRLSVLDSLSALLLPILVSICYLDGNHAEAET</sequence>
<dbReference type="Gene3D" id="3.40.30.10">
    <property type="entry name" value="Glutaredoxin"/>
    <property type="match status" value="1"/>
</dbReference>
<dbReference type="Proteomes" id="UP000694400">
    <property type="component" value="Chromosome Z"/>
</dbReference>
<evidence type="ECO:0000259" key="3">
    <source>
        <dbReference type="PROSITE" id="PS51352"/>
    </source>
</evidence>
<evidence type="ECO:0000256" key="1">
    <source>
        <dbReference type="ARBA" id="ARBA00023157"/>
    </source>
</evidence>
<proteinExistence type="predicted"/>
<evidence type="ECO:0000256" key="2">
    <source>
        <dbReference type="ARBA" id="ARBA00023284"/>
    </source>
</evidence>
<dbReference type="PROSITE" id="PS00194">
    <property type="entry name" value="THIOREDOXIN_1"/>
    <property type="match status" value="1"/>
</dbReference>
<dbReference type="CDD" id="cd02947">
    <property type="entry name" value="TRX_family"/>
    <property type="match status" value="1"/>
</dbReference>
<organism evidence="4 5">
    <name type="scientific">Anas platyrhynchos</name>
    <name type="common">Mallard</name>
    <name type="synonym">Anas boschas</name>
    <dbReference type="NCBI Taxonomy" id="8839"/>
    <lineage>
        <taxon>Eukaryota</taxon>
        <taxon>Metazoa</taxon>
        <taxon>Chordata</taxon>
        <taxon>Craniata</taxon>
        <taxon>Vertebrata</taxon>
        <taxon>Euteleostomi</taxon>
        <taxon>Archelosauria</taxon>
        <taxon>Archosauria</taxon>
        <taxon>Dinosauria</taxon>
        <taxon>Saurischia</taxon>
        <taxon>Theropoda</taxon>
        <taxon>Coelurosauria</taxon>
        <taxon>Aves</taxon>
        <taxon>Neognathae</taxon>
        <taxon>Galloanserae</taxon>
        <taxon>Anseriformes</taxon>
        <taxon>Anatidae</taxon>
        <taxon>Anatinae</taxon>
        <taxon>Anas</taxon>
    </lineage>
</organism>
<keyword evidence="2" id="KW-0676">Redox-active center</keyword>
<dbReference type="InterPro" id="IPR036249">
    <property type="entry name" value="Thioredoxin-like_sf"/>
</dbReference>
<name>A0A8B9ZD65_ANAPL</name>
<dbReference type="AlphaFoldDB" id="A0A8B9ZD65"/>
<dbReference type="InterPro" id="IPR013766">
    <property type="entry name" value="Thioredoxin_domain"/>
</dbReference>
<dbReference type="InterPro" id="IPR017937">
    <property type="entry name" value="Thioredoxin_CS"/>
</dbReference>
<protein>
    <submittedName>
        <fullName evidence="4">Thioredoxin</fullName>
    </submittedName>
</protein>
<dbReference type="SUPFAM" id="SSF52833">
    <property type="entry name" value="Thioredoxin-like"/>
    <property type="match status" value="1"/>
</dbReference>
<feature type="domain" description="Thioredoxin" evidence="3">
    <location>
        <begin position="1"/>
        <end position="111"/>
    </location>
</feature>
<evidence type="ECO:0000313" key="5">
    <source>
        <dbReference type="Proteomes" id="UP000694400"/>
    </source>
</evidence>
<dbReference type="Ensembl" id="ENSAPLT00020011713.1">
    <property type="protein sequence ID" value="ENSAPLP00020010872.1"/>
    <property type="gene ID" value="ENSAPLG00020008030.1"/>
</dbReference>
<reference evidence="4" key="1">
    <citation type="submission" date="2019-08" db="EMBL/GenBank/DDBJ databases">
        <title>Three high-quality genomes provides insights into domestication of ducks.</title>
        <authorList>
            <person name="Hou Z.C."/>
            <person name="Zhu F."/>
            <person name="Yin Z.T."/>
            <person name="Zhang F."/>
        </authorList>
    </citation>
    <scope>NUCLEOTIDE SEQUENCE [LARGE SCALE GENOMIC DNA]</scope>
</reference>
<keyword evidence="1" id="KW-1015">Disulfide bond</keyword>
<reference evidence="4" key="3">
    <citation type="submission" date="2025-09" db="UniProtKB">
        <authorList>
            <consortium name="Ensembl"/>
        </authorList>
    </citation>
    <scope>IDENTIFICATION</scope>
</reference>